<dbReference type="CDD" id="cd21676">
    <property type="entry name" value="SMP_Mug190"/>
    <property type="match status" value="1"/>
</dbReference>
<evidence type="ECO:0000256" key="10">
    <source>
        <dbReference type="ARBA" id="ARBA00023136"/>
    </source>
</evidence>
<dbReference type="InterPro" id="IPR031468">
    <property type="entry name" value="SMP_LBD"/>
</dbReference>
<evidence type="ECO:0000256" key="9">
    <source>
        <dbReference type="ARBA" id="ARBA00023121"/>
    </source>
</evidence>
<dbReference type="InterPro" id="IPR000008">
    <property type="entry name" value="C2_dom"/>
</dbReference>
<dbReference type="Gene3D" id="2.60.40.150">
    <property type="entry name" value="C2 domain"/>
    <property type="match status" value="2"/>
</dbReference>
<evidence type="ECO:0000256" key="4">
    <source>
        <dbReference type="ARBA" id="ARBA00022692"/>
    </source>
</evidence>
<dbReference type="InParanoid" id="A0A165MYR6"/>
<dbReference type="InterPro" id="IPR035892">
    <property type="entry name" value="C2_domain_sf"/>
</dbReference>
<dbReference type="CDD" id="cd04052">
    <property type="entry name" value="C2B_Tricalbin-like"/>
    <property type="match status" value="1"/>
</dbReference>
<evidence type="ECO:0000256" key="7">
    <source>
        <dbReference type="ARBA" id="ARBA00022989"/>
    </source>
</evidence>
<feature type="compositionally biased region" description="Basic and acidic residues" evidence="11">
    <location>
        <begin position="960"/>
        <end position="983"/>
    </location>
</feature>
<name>A0A165MYR6_EXIGL</name>
<keyword evidence="4" id="KW-0812">Transmembrane</keyword>
<protein>
    <recommendedName>
        <fullName evidence="16">C2 domain-containing protein</fullName>
    </recommendedName>
</protein>
<evidence type="ECO:0000256" key="5">
    <source>
        <dbReference type="ARBA" id="ARBA00022737"/>
    </source>
</evidence>
<feature type="compositionally biased region" description="Basic and acidic residues" evidence="11">
    <location>
        <begin position="35"/>
        <end position="49"/>
    </location>
</feature>
<evidence type="ECO:0000259" key="13">
    <source>
        <dbReference type="PROSITE" id="PS51847"/>
    </source>
</evidence>
<keyword evidence="8" id="KW-0445">Lipid transport</keyword>
<feature type="domain" description="SMP-LTD" evidence="13">
    <location>
        <begin position="161"/>
        <end position="373"/>
    </location>
</feature>
<keyword evidence="10" id="KW-0472">Membrane</keyword>
<evidence type="ECO:0000256" key="8">
    <source>
        <dbReference type="ARBA" id="ARBA00023055"/>
    </source>
</evidence>
<feature type="compositionally biased region" description="Basic and acidic residues" evidence="11">
    <location>
        <begin position="525"/>
        <end position="555"/>
    </location>
</feature>
<keyword evidence="5" id="KW-0677">Repeat</keyword>
<sequence length="983" mass="109670">MGDAPEAITQATAPTISGTDEKKALMDRSQGPPKKPTEQLEEQGLRTVRDPITGAQVEVEDSVPARDKSDNILFKPFPPAVDAELRPITDIIDKLIIGVPVLSAALLLSSGFSITRATLLGACAIGAAWALGVVRERIPREVDRMRAAMARDRAQSIQPPAPESTEWVNALLTSFWPLIDPALFVSIIDMIEDVMQMSLPSFIEAVRVSDFGLGTNPLRILSMRALPNESVDPKKDENGTKMVSEYINYEIQFSYAATAGRTQREKSHNIHLMLEFFVGMLDWIRFPVKIWAQVEALTGTARIRMQLIPQFPYVGEVTYTLLGIPKLDVSIYPLSKKMPNVLDLPVLKGFVRQSIAAGLSTYVAPASGVLDIAAIMAPYRIGEVNALGVFVITIHYCRSLADKDGNDKSDPYIVLAYAKFGKPLYSTRIITEDLNPSFEETTVLMLTQNEVDAEEDLSAMLWDSDDRTADDLLGRVKIPVKELIKEPGVVHKREDKLIGFEDADSMNGSLCWSIAYHPRLPLNKNLERPPPEAEKQQQQEEQKCPPDSKGDDKLAKPPSEPVAPPDVLRTPPDPEWPSGVLRIVLHQIYGLEHQELRGNMGKNNREGRAGQDTDEPEEEGNNLPSSYCEFVVNDDLVYKTRVKQYTSMPFFEAGTEVFVRDWTKAQVRIVVRDALLRESDPILGIVSLNVADVLKNSSEATGLHALQEGVGFGRASISVLFKSVEVKLPKPLLGWDTATVEVLPSVPIELTITTPQKDEFKKLILSTTDSTEKLAKPNASNKWTIDEPVRLPVYARYASAFFVELREGGFELIDRGPDAVALLWLKDIEEDKEMDVDLPVWVGKNLRILKQNVITDAFRETHKCEQIGTLRVRIKLDPGLDMDHEKTAHSQARKHAFETYDHAQGQADVAENNSHAGDDGVIDKDEKEAIDKAEKRQLQNRQRGPNGYKPYRTVKWMAHGIKDRVKPERQAKREPAVHTEEDT</sequence>
<dbReference type="AlphaFoldDB" id="A0A165MYR6"/>
<dbReference type="GO" id="GO:0005789">
    <property type="term" value="C:endoplasmic reticulum membrane"/>
    <property type="evidence" value="ECO:0007669"/>
    <property type="project" value="UniProtKB-SubCell"/>
</dbReference>
<dbReference type="Pfam" id="PF25669">
    <property type="entry name" value="SMP_MUG190-like"/>
    <property type="match status" value="1"/>
</dbReference>
<evidence type="ECO:0000313" key="15">
    <source>
        <dbReference type="Proteomes" id="UP000077266"/>
    </source>
</evidence>
<feature type="region of interest" description="Disordered" evidence="11">
    <location>
        <begin position="596"/>
        <end position="625"/>
    </location>
</feature>
<dbReference type="SMART" id="SM00239">
    <property type="entry name" value="C2"/>
    <property type="match status" value="2"/>
</dbReference>
<dbReference type="GO" id="GO:0061817">
    <property type="term" value="P:endoplasmic reticulum-plasma membrane tethering"/>
    <property type="evidence" value="ECO:0007669"/>
    <property type="project" value="InterPro"/>
</dbReference>
<comment type="subcellular location">
    <subcellularLocation>
        <location evidence="1">Endoplasmic reticulum membrane</location>
    </subcellularLocation>
</comment>
<evidence type="ECO:0000259" key="12">
    <source>
        <dbReference type="PROSITE" id="PS50004"/>
    </source>
</evidence>
<feature type="domain" description="C2" evidence="12">
    <location>
        <begin position="560"/>
        <end position="704"/>
    </location>
</feature>
<evidence type="ECO:0000313" key="14">
    <source>
        <dbReference type="EMBL" id="KZV99954.1"/>
    </source>
</evidence>
<evidence type="ECO:0000256" key="1">
    <source>
        <dbReference type="ARBA" id="ARBA00004586"/>
    </source>
</evidence>
<evidence type="ECO:0008006" key="16">
    <source>
        <dbReference type="Google" id="ProtNLM"/>
    </source>
</evidence>
<dbReference type="GO" id="GO:0008289">
    <property type="term" value="F:lipid binding"/>
    <property type="evidence" value="ECO:0007669"/>
    <property type="project" value="UniProtKB-KW"/>
</dbReference>
<feature type="region of interest" description="Disordered" evidence="11">
    <location>
        <begin position="932"/>
        <end position="983"/>
    </location>
</feature>
<organism evidence="14 15">
    <name type="scientific">Exidia glandulosa HHB12029</name>
    <dbReference type="NCBI Taxonomy" id="1314781"/>
    <lineage>
        <taxon>Eukaryota</taxon>
        <taxon>Fungi</taxon>
        <taxon>Dikarya</taxon>
        <taxon>Basidiomycota</taxon>
        <taxon>Agaricomycotina</taxon>
        <taxon>Agaricomycetes</taxon>
        <taxon>Auriculariales</taxon>
        <taxon>Exidiaceae</taxon>
        <taxon>Exidia</taxon>
    </lineage>
</organism>
<dbReference type="Pfam" id="PF00168">
    <property type="entry name" value="C2"/>
    <property type="match status" value="2"/>
</dbReference>
<gene>
    <name evidence="14" type="ORF">EXIGLDRAFT_723122</name>
</gene>
<feature type="compositionally biased region" description="Polar residues" evidence="11">
    <location>
        <begin position="9"/>
        <end position="18"/>
    </location>
</feature>
<keyword evidence="15" id="KW-1185">Reference proteome</keyword>
<dbReference type="InterPro" id="IPR057349">
    <property type="entry name" value="C2_Mug190_3rd"/>
</dbReference>
<keyword evidence="9" id="KW-0446">Lipid-binding</keyword>
<feature type="region of interest" description="Disordered" evidence="11">
    <location>
        <begin position="1"/>
        <end position="54"/>
    </location>
</feature>
<dbReference type="Pfam" id="PF25331">
    <property type="entry name" value="C2_Mug190_3rd"/>
    <property type="match status" value="1"/>
</dbReference>
<accession>A0A165MYR6</accession>
<reference evidence="14 15" key="1">
    <citation type="journal article" date="2016" name="Mol. Biol. Evol.">
        <title>Comparative Genomics of Early-Diverging Mushroom-Forming Fungi Provides Insights into the Origins of Lignocellulose Decay Capabilities.</title>
        <authorList>
            <person name="Nagy L.G."/>
            <person name="Riley R."/>
            <person name="Tritt A."/>
            <person name="Adam C."/>
            <person name="Daum C."/>
            <person name="Floudas D."/>
            <person name="Sun H."/>
            <person name="Yadav J.S."/>
            <person name="Pangilinan J."/>
            <person name="Larsson K.H."/>
            <person name="Matsuura K."/>
            <person name="Barry K."/>
            <person name="Labutti K."/>
            <person name="Kuo R."/>
            <person name="Ohm R.A."/>
            <person name="Bhattacharya S.S."/>
            <person name="Shirouzu T."/>
            <person name="Yoshinaga Y."/>
            <person name="Martin F.M."/>
            <person name="Grigoriev I.V."/>
            <person name="Hibbett D.S."/>
        </authorList>
    </citation>
    <scope>NUCLEOTIDE SEQUENCE [LARGE SCALE GENOMIC DNA]</scope>
    <source>
        <strain evidence="14 15">HHB12029</strain>
    </source>
</reference>
<proteinExistence type="predicted"/>
<keyword evidence="2" id="KW-0813">Transport</keyword>
<dbReference type="PROSITE" id="PS50004">
    <property type="entry name" value="C2"/>
    <property type="match status" value="2"/>
</dbReference>
<evidence type="ECO:0000256" key="6">
    <source>
        <dbReference type="ARBA" id="ARBA00022824"/>
    </source>
</evidence>
<dbReference type="Proteomes" id="UP000077266">
    <property type="component" value="Unassembled WGS sequence"/>
</dbReference>
<keyword evidence="7" id="KW-1133">Transmembrane helix</keyword>
<dbReference type="EMBL" id="KV425904">
    <property type="protein sequence ID" value="KZV99954.1"/>
    <property type="molecule type" value="Genomic_DNA"/>
</dbReference>
<feature type="region of interest" description="Disordered" evidence="11">
    <location>
        <begin position="523"/>
        <end position="574"/>
    </location>
</feature>
<keyword evidence="6" id="KW-0256">Endoplasmic reticulum</keyword>
<dbReference type="PANTHER" id="PTHR47348:SF3">
    <property type="entry name" value="MEIOTICALLY UP-REGULATED GENE 190 PROTEIN"/>
    <property type="match status" value="1"/>
</dbReference>
<evidence type="ECO:0000256" key="2">
    <source>
        <dbReference type="ARBA" id="ARBA00022448"/>
    </source>
</evidence>
<feature type="domain" description="C2" evidence="12">
    <location>
        <begin position="366"/>
        <end position="493"/>
    </location>
</feature>
<evidence type="ECO:0000256" key="3">
    <source>
        <dbReference type="ARBA" id="ARBA00022553"/>
    </source>
</evidence>
<dbReference type="GO" id="GO:0006869">
    <property type="term" value="P:lipid transport"/>
    <property type="evidence" value="ECO:0007669"/>
    <property type="project" value="UniProtKB-KW"/>
</dbReference>
<dbReference type="OrthoDB" id="419768at2759"/>
<keyword evidence="3" id="KW-0597">Phosphoprotein</keyword>
<dbReference type="InterPro" id="IPR037765">
    <property type="entry name" value="C2B_Tricalbin"/>
</dbReference>
<evidence type="ECO:0000256" key="11">
    <source>
        <dbReference type="SAM" id="MobiDB-lite"/>
    </source>
</evidence>
<dbReference type="STRING" id="1314781.A0A165MYR6"/>
<dbReference type="SUPFAM" id="SSF49562">
    <property type="entry name" value="C2 domain (Calcium/lipid-binding domain, CaLB)"/>
    <property type="match status" value="2"/>
</dbReference>
<dbReference type="PANTHER" id="PTHR47348">
    <property type="entry name" value="MEIOTICALLY UP-REGULATED GENE 190 PROTEIN"/>
    <property type="match status" value="1"/>
</dbReference>
<dbReference type="PROSITE" id="PS51847">
    <property type="entry name" value="SMP"/>
    <property type="match status" value="1"/>
</dbReference>